<feature type="domain" description="Ketoreductase" evidence="3">
    <location>
        <begin position="4"/>
        <end position="179"/>
    </location>
</feature>
<reference evidence="4" key="1">
    <citation type="journal article" date="2020" name="mSystems">
        <title>Genome- and Community-Level Interaction Insights into Carbon Utilization and Element Cycling Functions of Hydrothermarchaeota in Hydrothermal Sediment.</title>
        <authorList>
            <person name="Zhou Z."/>
            <person name="Liu Y."/>
            <person name="Xu W."/>
            <person name="Pan J."/>
            <person name="Luo Z.H."/>
            <person name="Li M."/>
        </authorList>
    </citation>
    <scope>NUCLEOTIDE SEQUENCE [LARGE SCALE GENOMIC DNA]</scope>
    <source>
        <strain evidence="4">SpSt-897</strain>
    </source>
</reference>
<dbReference type="PANTHER" id="PTHR43669:SF3">
    <property type="entry name" value="ALCOHOL DEHYDROGENASE, PUTATIVE (AFU_ORTHOLOGUE AFUA_3G03445)-RELATED"/>
    <property type="match status" value="1"/>
</dbReference>
<dbReference type="Pfam" id="PF00106">
    <property type="entry name" value="adh_short"/>
    <property type="match status" value="1"/>
</dbReference>
<proteinExistence type="inferred from homology"/>
<dbReference type="AlphaFoldDB" id="A0A7C3UYQ8"/>
<sequence>MKGKTLIITGASLGIGRALALELAGLGVNLVLNARHQPFLGEVAAACQSLGVKVEQAQGNAADTATAEAMVAKALAVGEFYGFIHAAGVLHPGPFLWELSPEQFQEVLESHVVAAYQLVRAAVPPLLRRGEGVAVFLGSQAAVGNLPGLGAYNIAKAAEEHLARQLAQEAPQIVSFGFRPGVTETRMQEQARAAAGGAAPILHRHFRGYLEAGVLTSPLHTARRLLQFLLTDPRRYHGRIVE</sequence>
<dbReference type="InterPro" id="IPR036291">
    <property type="entry name" value="NAD(P)-bd_dom_sf"/>
</dbReference>
<dbReference type="PRINTS" id="PR00081">
    <property type="entry name" value="GDHRDH"/>
</dbReference>
<dbReference type="InterPro" id="IPR057326">
    <property type="entry name" value="KR_dom"/>
</dbReference>
<evidence type="ECO:0000259" key="3">
    <source>
        <dbReference type="SMART" id="SM00822"/>
    </source>
</evidence>
<dbReference type="EMBL" id="DTMF01000110">
    <property type="protein sequence ID" value="HGF33581.1"/>
    <property type="molecule type" value="Genomic_DNA"/>
</dbReference>
<dbReference type="GO" id="GO:0016491">
    <property type="term" value="F:oxidoreductase activity"/>
    <property type="evidence" value="ECO:0007669"/>
    <property type="project" value="UniProtKB-KW"/>
</dbReference>
<gene>
    <name evidence="4" type="ORF">ENW96_04205</name>
</gene>
<dbReference type="SMART" id="SM00822">
    <property type="entry name" value="PKS_KR"/>
    <property type="match status" value="1"/>
</dbReference>
<accession>A0A7C3UYQ8</accession>
<dbReference type="Gene3D" id="3.40.50.720">
    <property type="entry name" value="NAD(P)-binding Rossmann-like Domain"/>
    <property type="match status" value="1"/>
</dbReference>
<dbReference type="InterPro" id="IPR002347">
    <property type="entry name" value="SDR_fam"/>
</dbReference>
<protein>
    <submittedName>
        <fullName evidence="4">SDR family oxidoreductase</fullName>
    </submittedName>
</protein>
<dbReference type="CDD" id="cd05233">
    <property type="entry name" value="SDR_c"/>
    <property type="match status" value="1"/>
</dbReference>
<evidence type="ECO:0000313" key="4">
    <source>
        <dbReference type="EMBL" id="HGF33581.1"/>
    </source>
</evidence>
<keyword evidence="2" id="KW-0560">Oxidoreductase</keyword>
<evidence type="ECO:0000256" key="2">
    <source>
        <dbReference type="ARBA" id="ARBA00023002"/>
    </source>
</evidence>
<organism evidence="4">
    <name type="scientific">Desulfobacca acetoxidans</name>
    <dbReference type="NCBI Taxonomy" id="60893"/>
    <lineage>
        <taxon>Bacteria</taxon>
        <taxon>Pseudomonadati</taxon>
        <taxon>Thermodesulfobacteriota</taxon>
        <taxon>Desulfobaccia</taxon>
        <taxon>Desulfobaccales</taxon>
        <taxon>Desulfobaccaceae</taxon>
        <taxon>Desulfobacca</taxon>
    </lineage>
</organism>
<evidence type="ECO:0000256" key="1">
    <source>
        <dbReference type="ARBA" id="ARBA00006484"/>
    </source>
</evidence>
<comment type="similarity">
    <text evidence="1">Belongs to the short-chain dehydrogenases/reductases (SDR) family.</text>
</comment>
<dbReference type="SUPFAM" id="SSF51735">
    <property type="entry name" value="NAD(P)-binding Rossmann-fold domains"/>
    <property type="match status" value="1"/>
</dbReference>
<comment type="caution">
    <text evidence="4">The sequence shown here is derived from an EMBL/GenBank/DDBJ whole genome shotgun (WGS) entry which is preliminary data.</text>
</comment>
<name>A0A7C3UYQ8_9BACT</name>
<dbReference type="PANTHER" id="PTHR43669">
    <property type="entry name" value="5-KETO-D-GLUCONATE 5-REDUCTASE"/>
    <property type="match status" value="1"/>
</dbReference>